<dbReference type="PRINTS" id="PR00039">
    <property type="entry name" value="HTHLYSR"/>
</dbReference>
<gene>
    <name evidence="6" type="primary">gcvA</name>
    <name evidence="6" type="ORF">PROAA_190025</name>
</gene>
<dbReference type="InterPro" id="IPR000847">
    <property type="entry name" value="LysR_HTH_N"/>
</dbReference>
<sequence>MSYRLPPLNSLRAFEAAARHLSFKKASEELAVTPTAISHQIRGLEDYLGFALFHRLTRALDLTNEGRAMLPKVREGLECFAESIESTRPREAGGRLLLSTPPAFASRWLIPHLPKFTARHPEIELHLKSSLKTIDPPDATVVSGFEAIDVRDDESVLSVRFGRGRYAGCRVERLFSPAYTAVCSPRLLTGMRPLNVPADLRYHDLLHDDTIPEQMDRPSWSEWLQLAGVEGLNDHDGTHFSDSSLALTAVIDGLGIALASKPLVSAEVAAGRLVIPFDIVVRRPQAYFLVTPEAVAERPVIHAFSQWLLEEAAKVQEDRP</sequence>
<accession>A0A1A8XMW7</accession>
<dbReference type="GO" id="GO:0006351">
    <property type="term" value="P:DNA-templated transcription"/>
    <property type="evidence" value="ECO:0007669"/>
    <property type="project" value="TreeGrafter"/>
</dbReference>
<evidence type="ECO:0000256" key="3">
    <source>
        <dbReference type="ARBA" id="ARBA00023125"/>
    </source>
</evidence>
<dbReference type="Gene3D" id="3.40.190.10">
    <property type="entry name" value="Periplasmic binding protein-like II"/>
    <property type="match status" value="2"/>
</dbReference>
<dbReference type="Proteomes" id="UP000199600">
    <property type="component" value="Unassembled WGS sequence"/>
</dbReference>
<keyword evidence="3" id="KW-0238">DNA-binding</keyword>
<comment type="similarity">
    <text evidence="1">Belongs to the LysR transcriptional regulatory family.</text>
</comment>
<protein>
    <submittedName>
        <fullName evidence="6">Glycine cleavage system transcriptional activator</fullName>
    </submittedName>
</protein>
<dbReference type="FunFam" id="3.40.190.10:FF:000017">
    <property type="entry name" value="Glycine cleavage system transcriptional activator"/>
    <property type="match status" value="1"/>
</dbReference>
<dbReference type="SUPFAM" id="SSF53850">
    <property type="entry name" value="Periplasmic binding protein-like II"/>
    <property type="match status" value="1"/>
</dbReference>
<dbReference type="NCBIfam" id="NF008352">
    <property type="entry name" value="PRK11139.1"/>
    <property type="match status" value="1"/>
</dbReference>
<evidence type="ECO:0000256" key="2">
    <source>
        <dbReference type="ARBA" id="ARBA00023015"/>
    </source>
</evidence>
<dbReference type="RefSeq" id="WP_186410531.1">
    <property type="nucleotide sequence ID" value="NZ_FLQY01000101.1"/>
</dbReference>
<evidence type="ECO:0000256" key="1">
    <source>
        <dbReference type="ARBA" id="ARBA00009437"/>
    </source>
</evidence>
<dbReference type="PROSITE" id="PS50931">
    <property type="entry name" value="HTH_LYSR"/>
    <property type="match status" value="1"/>
</dbReference>
<dbReference type="InterPro" id="IPR036390">
    <property type="entry name" value="WH_DNA-bd_sf"/>
</dbReference>
<keyword evidence="2" id="KW-0805">Transcription regulation</keyword>
<dbReference type="InterPro" id="IPR058163">
    <property type="entry name" value="LysR-type_TF_proteobact-type"/>
</dbReference>
<evidence type="ECO:0000259" key="5">
    <source>
        <dbReference type="PROSITE" id="PS50931"/>
    </source>
</evidence>
<feature type="domain" description="HTH lysR-type" evidence="5">
    <location>
        <begin position="6"/>
        <end position="63"/>
    </location>
</feature>
<keyword evidence="7" id="KW-1185">Reference proteome</keyword>
<dbReference type="FunFam" id="1.10.10.10:FF:000038">
    <property type="entry name" value="Glycine cleavage system transcriptional activator"/>
    <property type="match status" value="1"/>
</dbReference>
<dbReference type="PANTHER" id="PTHR30537:SF26">
    <property type="entry name" value="GLYCINE CLEAVAGE SYSTEM TRANSCRIPTIONAL ACTIVATOR"/>
    <property type="match status" value="1"/>
</dbReference>
<dbReference type="Gene3D" id="1.10.10.10">
    <property type="entry name" value="Winged helix-like DNA-binding domain superfamily/Winged helix DNA-binding domain"/>
    <property type="match status" value="1"/>
</dbReference>
<dbReference type="CDD" id="cd08432">
    <property type="entry name" value="PBP2_GcdR_TrpI_HvrB_AmpR_like"/>
    <property type="match status" value="1"/>
</dbReference>
<dbReference type="GO" id="GO:0003700">
    <property type="term" value="F:DNA-binding transcription factor activity"/>
    <property type="evidence" value="ECO:0007669"/>
    <property type="project" value="InterPro"/>
</dbReference>
<dbReference type="InterPro" id="IPR005119">
    <property type="entry name" value="LysR_subst-bd"/>
</dbReference>
<dbReference type="PANTHER" id="PTHR30537">
    <property type="entry name" value="HTH-TYPE TRANSCRIPTIONAL REGULATOR"/>
    <property type="match status" value="1"/>
</dbReference>
<dbReference type="Pfam" id="PF03466">
    <property type="entry name" value="LysR_substrate"/>
    <property type="match status" value="1"/>
</dbReference>
<dbReference type="AlphaFoldDB" id="A0A1A8XMW7"/>
<organism evidence="6 7">
    <name type="scientific">Candidatus Propionivibrio aalborgensis</name>
    <dbReference type="NCBI Taxonomy" id="1860101"/>
    <lineage>
        <taxon>Bacteria</taxon>
        <taxon>Pseudomonadati</taxon>
        <taxon>Pseudomonadota</taxon>
        <taxon>Betaproteobacteria</taxon>
        <taxon>Rhodocyclales</taxon>
        <taxon>Rhodocyclaceae</taxon>
        <taxon>Propionivibrio</taxon>
    </lineage>
</organism>
<evidence type="ECO:0000313" key="6">
    <source>
        <dbReference type="EMBL" id="SBT06519.1"/>
    </source>
</evidence>
<dbReference type="SUPFAM" id="SSF46785">
    <property type="entry name" value="Winged helix' DNA-binding domain"/>
    <property type="match status" value="1"/>
</dbReference>
<evidence type="ECO:0000313" key="7">
    <source>
        <dbReference type="Proteomes" id="UP000199600"/>
    </source>
</evidence>
<dbReference type="GO" id="GO:0043565">
    <property type="term" value="F:sequence-specific DNA binding"/>
    <property type="evidence" value="ECO:0007669"/>
    <property type="project" value="TreeGrafter"/>
</dbReference>
<proteinExistence type="inferred from homology"/>
<dbReference type="InterPro" id="IPR036388">
    <property type="entry name" value="WH-like_DNA-bd_sf"/>
</dbReference>
<dbReference type="Pfam" id="PF00126">
    <property type="entry name" value="HTH_1"/>
    <property type="match status" value="1"/>
</dbReference>
<name>A0A1A8XMW7_9RHOO</name>
<reference evidence="6 7" key="1">
    <citation type="submission" date="2016-06" db="EMBL/GenBank/DDBJ databases">
        <authorList>
            <person name="Kjaerup R.B."/>
            <person name="Dalgaard T.S."/>
            <person name="Juul-Madsen H.R."/>
        </authorList>
    </citation>
    <scope>NUCLEOTIDE SEQUENCE [LARGE SCALE GENOMIC DNA]</scope>
    <source>
        <strain evidence="6">2</strain>
    </source>
</reference>
<evidence type="ECO:0000256" key="4">
    <source>
        <dbReference type="ARBA" id="ARBA00023163"/>
    </source>
</evidence>
<dbReference type="EMBL" id="FLQY01000101">
    <property type="protein sequence ID" value="SBT06519.1"/>
    <property type="molecule type" value="Genomic_DNA"/>
</dbReference>
<keyword evidence="4" id="KW-0804">Transcription</keyword>